<dbReference type="GO" id="GO:0005737">
    <property type="term" value="C:cytoplasm"/>
    <property type="evidence" value="ECO:0007669"/>
    <property type="project" value="UniProtKB-ARBA"/>
</dbReference>
<comment type="similarity">
    <text evidence="1 8">Belongs to the bacterial ribosomal protein bS6 family.</text>
</comment>
<protein>
    <recommendedName>
        <fullName evidence="7 8">Small ribosomal subunit protein bS6</fullName>
    </recommendedName>
</protein>
<evidence type="ECO:0000256" key="4">
    <source>
        <dbReference type="ARBA" id="ARBA00022980"/>
    </source>
</evidence>
<dbReference type="SUPFAM" id="SSF54995">
    <property type="entry name" value="Ribosomal protein S6"/>
    <property type="match status" value="1"/>
</dbReference>
<dbReference type="PANTHER" id="PTHR21011">
    <property type="entry name" value="MITOCHONDRIAL 28S RIBOSOMAL PROTEIN S6"/>
    <property type="match status" value="1"/>
</dbReference>
<evidence type="ECO:0000256" key="3">
    <source>
        <dbReference type="ARBA" id="ARBA00022884"/>
    </source>
</evidence>
<evidence type="ECO:0000256" key="1">
    <source>
        <dbReference type="ARBA" id="ARBA00009512"/>
    </source>
</evidence>
<keyword evidence="2 8" id="KW-0699">rRNA-binding</keyword>
<keyword evidence="5 8" id="KW-0687">Ribonucleoprotein</keyword>
<dbReference type="EMBL" id="BFAV01000038">
    <property type="protein sequence ID" value="GBF32493.1"/>
    <property type="molecule type" value="Genomic_DNA"/>
</dbReference>
<dbReference type="GO" id="GO:1990904">
    <property type="term" value="C:ribonucleoprotein complex"/>
    <property type="evidence" value="ECO:0007669"/>
    <property type="project" value="UniProtKB-KW"/>
</dbReference>
<evidence type="ECO:0000256" key="2">
    <source>
        <dbReference type="ARBA" id="ARBA00022730"/>
    </source>
</evidence>
<organism evidence="9 10">
    <name type="scientific">Desulfocucumis palustris</name>
    <dbReference type="NCBI Taxonomy" id="1898651"/>
    <lineage>
        <taxon>Bacteria</taxon>
        <taxon>Bacillati</taxon>
        <taxon>Bacillota</taxon>
        <taxon>Clostridia</taxon>
        <taxon>Eubacteriales</taxon>
        <taxon>Desulfocucumaceae</taxon>
        <taxon>Desulfocucumis</taxon>
    </lineage>
</organism>
<evidence type="ECO:0000256" key="7">
    <source>
        <dbReference type="ARBA" id="ARBA00035294"/>
    </source>
</evidence>
<comment type="caution">
    <text evidence="9">The sequence shown here is derived from an EMBL/GenBank/DDBJ whole genome shotgun (WGS) entry which is preliminary data.</text>
</comment>
<keyword evidence="3 8" id="KW-0694">RNA-binding</keyword>
<dbReference type="Gene3D" id="3.30.70.60">
    <property type="match status" value="1"/>
</dbReference>
<dbReference type="AlphaFoldDB" id="A0A2L2XA38"/>
<evidence type="ECO:0000256" key="8">
    <source>
        <dbReference type="HAMAP-Rule" id="MF_00360"/>
    </source>
</evidence>
<evidence type="ECO:0000313" key="10">
    <source>
        <dbReference type="Proteomes" id="UP000239549"/>
    </source>
</evidence>
<dbReference type="InterPro" id="IPR014717">
    <property type="entry name" value="Transl_elong_EF1B/ribsomal_bS6"/>
</dbReference>
<dbReference type="InterPro" id="IPR020814">
    <property type="entry name" value="Ribosomal_S6_plastid/chlpt"/>
</dbReference>
<reference evidence="10" key="1">
    <citation type="submission" date="2018-02" db="EMBL/GenBank/DDBJ databases">
        <title>Genome sequence of Desulfocucumis palustris strain NAW-5.</title>
        <authorList>
            <person name="Watanabe M."/>
            <person name="Kojima H."/>
            <person name="Fukui M."/>
        </authorList>
    </citation>
    <scope>NUCLEOTIDE SEQUENCE [LARGE SCALE GENOMIC DNA]</scope>
    <source>
        <strain evidence="10">NAW-5</strain>
    </source>
</reference>
<dbReference type="GO" id="GO:0006412">
    <property type="term" value="P:translation"/>
    <property type="evidence" value="ECO:0007669"/>
    <property type="project" value="UniProtKB-UniRule"/>
</dbReference>
<dbReference type="FunFam" id="3.30.70.60:FF:000002">
    <property type="entry name" value="30S ribosomal protein S6"/>
    <property type="match status" value="1"/>
</dbReference>
<dbReference type="InterPro" id="IPR035980">
    <property type="entry name" value="Ribosomal_bS6_sf"/>
</dbReference>
<dbReference type="PANTHER" id="PTHR21011:SF1">
    <property type="entry name" value="SMALL RIBOSOMAL SUBUNIT PROTEIN BS6M"/>
    <property type="match status" value="1"/>
</dbReference>
<keyword evidence="4 8" id="KW-0689">Ribosomal protein</keyword>
<evidence type="ECO:0000313" key="9">
    <source>
        <dbReference type="EMBL" id="GBF32493.1"/>
    </source>
</evidence>
<dbReference type="InterPro" id="IPR000529">
    <property type="entry name" value="Ribosomal_bS6"/>
</dbReference>
<dbReference type="NCBIfam" id="TIGR00166">
    <property type="entry name" value="S6"/>
    <property type="match status" value="1"/>
</dbReference>
<gene>
    <name evidence="8" type="primary">rpsF</name>
    <name evidence="9" type="ORF">DCCM_0689</name>
</gene>
<evidence type="ECO:0000256" key="6">
    <source>
        <dbReference type="ARBA" id="ARBA00035104"/>
    </source>
</evidence>
<dbReference type="GO" id="GO:0070181">
    <property type="term" value="F:small ribosomal subunit rRNA binding"/>
    <property type="evidence" value="ECO:0007669"/>
    <property type="project" value="TreeGrafter"/>
</dbReference>
<sequence>MRKYETVFVIRPEMEDDKYAEVIEKYKALIENNGGEITNIDKWGKRRLAYEIDHMREGFYVVVKFSAEPKTAEELDRVYKISDEIIRHIIVREDD</sequence>
<dbReference type="Pfam" id="PF01250">
    <property type="entry name" value="Ribosomal_S6"/>
    <property type="match status" value="1"/>
</dbReference>
<dbReference type="CDD" id="cd00473">
    <property type="entry name" value="bS6"/>
    <property type="match status" value="1"/>
</dbReference>
<dbReference type="HAMAP" id="MF_00360">
    <property type="entry name" value="Ribosomal_bS6"/>
    <property type="match status" value="1"/>
</dbReference>
<dbReference type="GO" id="GO:0005840">
    <property type="term" value="C:ribosome"/>
    <property type="evidence" value="ECO:0007669"/>
    <property type="project" value="UniProtKB-KW"/>
</dbReference>
<dbReference type="OrthoDB" id="9812702at2"/>
<accession>A0A2L2XA38</accession>
<dbReference type="Proteomes" id="UP000239549">
    <property type="component" value="Unassembled WGS sequence"/>
</dbReference>
<dbReference type="RefSeq" id="WP_104371018.1">
    <property type="nucleotide sequence ID" value="NZ_BFAV01000038.1"/>
</dbReference>
<name>A0A2L2XA38_9FIRM</name>
<comment type="function">
    <text evidence="6 8">Binds together with bS18 to 16S ribosomal RNA.</text>
</comment>
<evidence type="ECO:0000256" key="5">
    <source>
        <dbReference type="ARBA" id="ARBA00023274"/>
    </source>
</evidence>
<keyword evidence="10" id="KW-1185">Reference proteome</keyword>
<proteinExistence type="inferred from homology"/>
<dbReference type="GO" id="GO:0003735">
    <property type="term" value="F:structural constituent of ribosome"/>
    <property type="evidence" value="ECO:0007669"/>
    <property type="project" value="InterPro"/>
</dbReference>